<dbReference type="Gene3D" id="2.30.42.10">
    <property type="match status" value="1"/>
</dbReference>
<gene>
    <name evidence="13" type="ORF">H8E29_08255</name>
</gene>
<dbReference type="EMBL" id="JACNJN010000097">
    <property type="protein sequence ID" value="MBC8335241.1"/>
    <property type="molecule type" value="Genomic_DNA"/>
</dbReference>
<keyword evidence="4 13" id="KW-0645">Protease</keyword>
<dbReference type="AlphaFoldDB" id="A0A8J6NHF6"/>
<dbReference type="GO" id="GO:0006508">
    <property type="term" value="P:proteolysis"/>
    <property type="evidence" value="ECO:0007669"/>
    <property type="project" value="UniProtKB-KW"/>
</dbReference>
<dbReference type="InterPro" id="IPR041489">
    <property type="entry name" value="PDZ_6"/>
</dbReference>
<dbReference type="CDD" id="cd06163">
    <property type="entry name" value="S2P-M50_PDZ_RseP-like"/>
    <property type="match status" value="1"/>
</dbReference>
<sequence>MNTNLLAGVIFIVVFGIVILVHEFGHFFVGRFFKVEIEEFGIGLPPKMISLFRWKETEFTFNWLPFGGFNRFKGENNPEIKGGLAAANPWVRLAVLLAGSTMNLLTGFIVYSILFSQIGVPNFEVVQIFEVTPGSPADQAGFLMDDVILEIDGETINGEPQLRTLIFDNLDQPINFTIQRGEEIIETMAIPSSSRAAEEGALGFVPGYAYNESPSLLTTLSFSAETTLFYAREILVFPAKIIRGSISPEEGRFIGFKGIYNIFQQTVDADIESRTEEPAAATPSPATPPTFFTLNLIATLTITLGVFNLLPFPALDGGRIFFLIPELFFRKRVPAEFENIIHGVGMMLLLGFMLYINVMDFINPANFTAIP</sequence>
<evidence type="ECO:0000256" key="5">
    <source>
        <dbReference type="ARBA" id="ARBA00022692"/>
    </source>
</evidence>
<evidence type="ECO:0000256" key="2">
    <source>
        <dbReference type="ARBA" id="ARBA00004141"/>
    </source>
</evidence>
<dbReference type="InterPro" id="IPR004387">
    <property type="entry name" value="Pept_M50_Zn"/>
</dbReference>
<organism evidence="13 14">
    <name type="scientific">Candidatus Desulfolinea nitratireducens</name>
    <dbReference type="NCBI Taxonomy" id="2841698"/>
    <lineage>
        <taxon>Bacteria</taxon>
        <taxon>Bacillati</taxon>
        <taxon>Chloroflexota</taxon>
        <taxon>Anaerolineae</taxon>
        <taxon>Anaerolineales</taxon>
        <taxon>Anaerolineales incertae sedis</taxon>
        <taxon>Candidatus Desulfolinea</taxon>
    </lineage>
</organism>
<feature type="transmembrane region" description="Helical" evidence="11">
    <location>
        <begin position="340"/>
        <end position="358"/>
    </location>
</feature>
<evidence type="ECO:0000256" key="1">
    <source>
        <dbReference type="ARBA" id="ARBA00001947"/>
    </source>
</evidence>
<accession>A0A8J6NHF6</accession>
<feature type="transmembrane region" description="Helical" evidence="11">
    <location>
        <begin position="291"/>
        <end position="310"/>
    </location>
</feature>
<dbReference type="Pfam" id="PF02163">
    <property type="entry name" value="Peptidase_M50"/>
    <property type="match status" value="1"/>
</dbReference>
<comment type="subcellular location">
    <subcellularLocation>
        <location evidence="2">Membrane</location>
        <topology evidence="2">Multi-pass membrane protein</topology>
    </subcellularLocation>
</comment>
<comment type="cofactor">
    <cofactor evidence="1">
        <name>Zn(2+)</name>
        <dbReference type="ChEBI" id="CHEBI:29105"/>
    </cofactor>
</comment>
<feature type="transmembrane region" description="Helical" evidence="11">
    <location>
        <begin position="90"/>
        <end position="114"/>
    </location>
</feature>
<reference evidence="13 14" key="1">
    <citation type="submission" date="2020-08" db="EMBL/GenBank/DDBJ databases">
        <title>Bridging the membrane lipid divide: bacteria of the FCB group superphylum have the potential to synthesize archaeal ether lipids.</title>
        <authorList>
            <person name="Villanueva L."/>
            <person name="Von Meijenfeldt F.A.B."/>
            <person name="Westbye A.B."/>
            <person name="Yadav S."/>
            <person name="Hopmans E.C."/>
            <person name="Dutilh B.E."/>
            <person name="Sinninghe Damste J.S."/>
        </authorList>
    </citation>
    <scope>NUCLEOTIDE SEQUENCE [LARGE SCALE GENOMIC DNA]</scope>
    <source>
        <strain evidence="13">NIOZ-UU36</strain>
    </source>
</reference>
<name>A0A8J6NHF6_9CHLR</name>
<dbReference type="PANTHER" id="PTHR42837">
    <property type="entry name" value="REGULATOR OF SIGMA-E PROTEASE RSEP"/>
    <property type="match status" value="1"/>
</dbReference>
<dbReference type="GO" id="GO:0004222">
    <property type="term" value="F:metalloendopeptidase activity"/>
    <property type="evidence" value="ECO:0007669"/>
    <property type="project" value="InterPro"/>
</dbReference>
<keyword evidence="9" id="KW-0482">Metalloprotease</keyword>
<keyword evidence="6" id="KW-0378">Hydrolase</keyword>
<keyword evidence="10 11" id="KW-0472">Membrane</keyword>
<evidence type="ECO:0000256" key="4">
    <source>
        <dbReference type="ARBA" id="ARBA00022670"/>
    </source>
</evidence>
<evidence type="ECO:0000313" key="13">
    <source>
        <dbReference type="EMBL" id="MBC8335241.1"/>
    </source>
</evidence>
<protein>
    <submittedName>
        <fullName evidence="13">Site-2 protease family protein</fullName>
    </submittedName>
</protein>
<dbReference type="InterPro" id="IPR036034">
    <property type="entry name" value="PDZ_sf"/>
</dbReference>
<evidence type="ECO:0000256" key="7">
    <source>
        <dbReference type="ARBA" id="ARBA00022833"/>
    </source>
</evidence>
<evidence type="ECO:0000256" key="9">
    <source>
        <dbReference type="ARBA" id="ARBA00023049"/>
    </source>
</evidence>
<dbReference type="InterPro" id="IPR001478">
    <property type="entry name" value="PDZ"/>
</dbReference>
<dbReference type="Proteomes" id="UP000614469">
    <property type="component" value="Unassembled WGS sequence"/>
</dbReference>
<evidence type="ECO:0000256" key="10">
    <source>
        <dbReference type="ARBA" id="ARBA00023136"/>
    </source>
</evidence>
<keyword evidence="5 11" id="KW-0812">Transmembrane</keyword>
<feature type="transmembrane region" description="Helical" evidence="11">
    <location>
        <begin position="6"/>
        <end position="29"/>
    </location>
</feature>
<comment type="caution">
    <text evidence="13">The sequence shown here is derived from an EMBL/GenBank/DDBJ whole genome shotgun (WGS) entry which is preliminary data.</text>
</comment>
<dbReference type="PANTHER" id="PTHR42837:SF2">
    <property type="entry name" value="MEMBRANE METALLOPROTEASE ARASP2, CHLOROPLASTIC-RELATED"/>
    <property type="match status" value="1"/>
</dbReference>
<evidence type="ECO:0000256" key="11">
    <source>
        <dbReference type="SAM" id="Phobius"/>
    </source>
</evidence>
<evidence type="ECO:0000256" key="6">
    <source>
        <dbReference type="ARBA" id="ARBA00022801"/>
    </source>
</evidence>
<dbReference type="SUPFAM" id="SSF50156">
    <property type="entry name" value="PDZ domain-like"/>
    <property type="match status" value="1"/>
</dbReference>
<dbReference type="GO" id="GO:0016020">
    <property type="term" value="C:membrane"/>
    <property type="evidence" value="ECO:0007669"/>
    <property type="project" value="UniProtKB-SubCell"/>
</dbReference>
<dbReference type="InterPro" id="IPR008915">
    <property type="entry name" value="Peptidase_M50"/>
</dbReference>
<dbReference type="SMART" id="SM00228">
    <property type="entry name" value="PDZ"/>
    <property type="match status" value="1"/>
</dbReference>
<evidence type="ECO:0000313" key="14">
    <source>
        <dbReference type="Proteomes" id="UP000614469"/>
    </source>
</evidence>
<evidence type="ECO:0000256" key="3">
    <source>
        <dbReference type="ARBA" id="ARBA00007931"/>
    </source>
</evidence>
<evidence type="ECO:0000259" key="12">
    <source>
        <dbReference type="SMART" id="SM00228"/>
    </source>
</evidence>
<comment type="similarity">
    <text evidence="3">Belongs to the peptidase M50B family.</text>
</comment>
<proteinExistence type="inferred from homology"/>
<dbReference type="Pfam" id="PF17820">
    <property type="entry name" value="PDZ_6"/>
    <property type="match status" value="1"/>
</dbReference>
<feature type="domain" description="PDZ" evidence="12">
    <location>
        <begin position="111"/>
        <end position="182"/>
    </location>
</feature>
<keyword evidence="7" id="KW-0862">Zinc</keyword>
<evidence type="ECO:0000256" key="8">
    <source>
        <dbReference type="ARBA" id="ARBA00022989"/>
    </source>
</evidence>
<keyword evidence="8 11" id="KW-1133">Transmembrane helix</keyword>